<dbReference type="Proteomes" id="UP000774617">
    <property type="component" value="Unassembled WGS sequence"/>
</dbReference>
<evidence type="ECO:0000313" key="2">
    <source>
        <dbReference type="EMBL" id="KAH7058685.1"/>
    </source>
</evidence>
<dbReference type="EMBL" id="JAGTJR010000006">
    <property type="protein sequence ID" value="KAH7058685.1"/>
    <property type="molecule type" value="Genomic_DNA"/>
</dbReference>
<dbReference type="PANTHER" id="PTHR10701">
    <property type="entry name" value="SMALL NUCLEAR RIBONUCLEOPROTEIN-ASSOCIATED PROTEIN B AND N"/>
    <property type="match status" value="1"/>
</dbReference>
<keyword evidence="3" id="KW-1185">Reference proteome</keyword>
<dbReference type="InterPro" id="IPR050914">
    <property type="entry name" value="snRNP_SmB/NAA38-like"/>
</dbReference>
<proteinExistence type="predicted"/>
<comment type="caution">
    <text evidence="2">The sequence shown here is derived from an EMBL/GenBank/DDBJ whole genome shotgun (WGS) entry which is preliminary data.</text>
</comment>
<evidence type="ECO:0000259" key="1">
    <source>
        <dbReference type="Pfam" id="PF01423"/>
    </source>
</evidence>
<dbReference type="SUPFAM" id="SSF50182">
    <property type="entry name" value="Sm-like ribonucleoproteins"/>
    <property type="match status" value="1"/>
</dbReference>
<dbReference type="Pfam" id="PF01423">
    <property type="entry name" value="LSM"/>
    <property type="match status" value="1"/>
</dbReference>
<feature type="domain" description="Sm" evidence="1">
    <location>
        <begin position="28"/>
        <end position="107"/>
    </location>
</feature>
<reference evidence="2 3" key="1">
    <citation type="journal article" date="2021" name="Nat. Commun.">
        <title>Genetic determinants of endophytism in the Arabidopsis root mycobiome.</title>
        <authorList>
            <person name="Mesny F."/>
            <person name="Miyauchi S."/>
            <person name="Thiergart T."/>
            <person name="Pickel B."/>
            <person name="Atanasova L."/>
            <person name="Karlsson M."/>
            <person name="Huettel B."/>
            <person name="Barry K.W."/>
            <person name="Haridas S."/>
            <person name="Chen C."/>
            <person name="Bauer D."/>
            <person name="Andreopoulos W."/>
            <person name="Pangilinan J."/>
            <person name="LaButti K."/>
            <person name="Riley R."/>
            <person name="Lipzen A."/>
            <person name="Clum A."/>
            <person name="Drula E."/>
            <person name="Henrissat B."/>
            <person name="Kohler A."/>
            <person name="Grigoriev I.V."/>
            <person name="Martin F.M."/>
            <person name="Hacquard S."/>
        </authorList>
    </citation>
    <scope>NUCLEOTIDE SEQUENCE [LARGE SCALE GENOMIC DNA]</scope>
    <source>
        <strain evidence="2 3">MPI-SDFR-AT-0080</strain>
    </source>
</reference>
<dbReference type="PANTHER" id="PTHR10701:SF5">
    <property type="entry name" value="N-ALPHA-ACETYLTRANSFERASE 38, NATC AUXILIARY SUBUNIT"/>
    <property type="match status" value="1"/>
</dbReference>
<sequence>MATEAAPAPSSPSAVAASSISPTQATTYLTQLIGRNLRVHVTDKRMFIGQMKCTDKDRNIILALTHEYRPPSEAAIRAAIRSSGDPSVQLPLSSRYVGLVVVPGRYVSKIECEESAWAPAPVPVLGV</sequence>
<evidence type="ECO:0000313" key="3">
    <source>
        <dbReference type="Proteomes" id="UP000774617"/>
    </source>
</evidence>
<dbReference type="CDD" id="cd06168">
    <property type="entry name" value="LSMD1"/>
    <property type="match status" value="1"/>
</dbReference>
<name>A0ABQ8GJU4_9PEZI</name>
<dbReference type="InterPro" id="IPR034110">
    <property type="entry name" value="LSMD1_Sm"/>
</dbReference>
<dbReference type="InterPro" id="IPR001163">
    <property type="entry name" value="Sm_dom_euk/arc"/>
</dbReference>
<organism evidence="2 3">
    <name type="scientific">Macrophomina phaseolina</name>
    <dbReference type="NCBI Taxonomy" id="35725"/>
    <lineage>
        <taxon>Eukaryota</taxon>
        <taxon>Fungi</taxon>
        <taxon>Dikarya</taxon>
        <taxon>Ascomycota</taxon>
        <taxon>Pezizomycotina</taxon>
        <taxon>Dothideomycetes</taxon>
        <taxon>Dothideomycetes incertae sedis</taxon>
        <taxon>Botryosphaeriales</taxon>
        <taxon>Botryosphaeriaceae</taxon>
        <taxon>Macrophomina</taxon>
    </lineage>
</organism>
<gene>
    <name evidence="2" type="ORF">B0J12DRAFT_737318</name>
</gene>
<dbReference type="InterPro" id="IPR010920">
    <property type="entry name" value="LSM_dom_sf"/>
</dbReference>
<accession>A0ABQ8GJU4</accession>
<protein>
    <recommendedName>
        <fullName evidence="1">Sm domain-containing protein</fullName>
    </recommendedName>
</protein>
<dbReference type="Gene3D" id="2.30.30.100">
    <property type="match status" value="1"/>
</dbReference>